<comment type="caution">
    <text evidence="2">The sequence shown here is derived from an EMBL/GenBank/DDBJ whole genome shotgun (WGS) entry which is preliminary data.</text>
</comment>
<dbReference type="Proteomes" id="UP000291088">
    <property type="component" value="Unassembled WGS sequence"/>
</dbReference>
<proteinExistence type="inferred from homology"/>
<sequence length="84" mass="8607">TEGLGGTFFVENTVGAGGTIATGQAANAAADGTTLLVANQDLIVQPIIKTKVPYDPFKSFTPVSLVVSAPEMIVVHPSLPVQNL</sequence>
<dbReference type="InterPro" id="IPR005064">
    <property type="entry name" value="BUG"/>
</dbReference>
<dbReference type="Gene3D" id="3.40.190.150">
    <property type="entry name" value="Bordetella uptake gene, domain 1"/>
    <property type="match status" value="1"/>
</dbReference>
<evidence type="ECO:0000313" key="3">
    <source>
        <dbReference type="Proteomes" id="UP000291088"/>
    </source>
</evidence>
<accession>A0A4Q2SML1</accession>
<evidence type="ECO:0000313" key="2">
    <source>
        <dbReference type="EMBL" id="RYC05278.1"/>
    </source>
</evidence>
<keyword evidence="3" id="KW-1185">Reference proteome</keyword>
<dbReference type="AlphaFoldDB" id="A0A4Q2SML1"/>
<feature type="non-terminal residue" evidence="2">
    <location>
        <position position="1"/>
    </location>
</feature>
<dbReference type="PANTHER" id="PTHR42928:SF5">
    <property type="entry name" value="BLR1237 PROTEIN"/>
    <property type="match status" value="1"/>
</dbReference>
<evidence type="ECO:0000256" key="1">
    <source>
        <dbReference type="ARBA" id="ARBA00006987"/>
    </source>
</evidence>
<dbReference type="Gene3D" id="3.40.190.10">
    <property type="entry name" value="Periplasmic binding protein-like II"/>
    <property type="match status" value="1"/>
</dbReference>
<protein>
    <submittedName>
        <fullName evidence="2">Tripartite tricarboxylate transporter substrate binding protein</fullName>
    </submittedName>
</protein>
<feature type="non-terminal residue" evidence="2">
    <location>
        <position position="84"/>
    </location>
</feature>
<reference evidence="2 3" key="1">
    <citation type="submission" date="2019-01" db="EMBL/GenBank/DDBJ databases">
        <authorList>
            <person name="Deng T."/>
        </authorList>
    </citation>
    <scope>NUCLEOTIDE SEQUENCE [LARGE SCALE GENOMIC DNA]</scope>
    <source>
        <strain evidence="2 3">F8825</strain>
    </source>
</reference>
<dbReference type="InterPro" id="IPR042100">
    <property type="entry name" value="Bug_dom1"/>
</dbReference>
<dbReference type="PANTHER" id="PTHR42928">
    <property type="entry name" value="TRICARBOXYLATE-BINDING PROTEIN"/>
    <property type="match status" value="1"/>
</dbReference>
<organism evidence="2 3">
    <name type="scientific">Ciceribacter ferrooxidans</name>
    <dbReference type="NCBI Taxonomy" id="2509717"/>
    <lineage>
        <taxon>Bacteria</taxon>
        <taxon>Pseudomonadati</taxon>
        <taxon>Pseudomonadota</taxon>
        <taxon>Alphaproteobacteria</taxon>
        <taxon>Hyphomicrobiales</taxon>
        <taxon>Rhizobiaceae</taxon>
        <taxon>Ciceribacter</taxon>
    </lineage>
</organism>
<dbReference type="Pfam" id="PF03401">
    <property type="entry name" value="TctC"/>
    <property type="match status" value="1"/>
</dbReference>
<dbReference type="EMBL" id="SDVB01000307">
    <property type="protein sequence ID" value="RYC05278.1"/>
    <property type="molecule type" value="Genomic_DNA"/>
</dbReference>
<gene>
    <name evidence="2" type="ORF">EUU22_20105</name>
</gene>
<name>A0A4Q2SML1_9HYPH</name>
<comment type="similarity">
    <text evidence="1">Belongs to the UPF0065 (bug) family.</text>
</comment>
<dbReference type="RefSeq" id="WP_280956506.1">
    <property type="nucleotide sequence ID" value="NZ_SDVB01000307.1"/>
</dbReference>